<dbReference type="Pfam" id="PF05226">
    <property type="entry name" value="CHASE2"/>
    <property type="match status" value="1"/>
</dbReference>
<dbReference type="InterPro" id="IPR029787">
    <property type="entry name" value="Nucleotide_cyclase"/>
</dbReference>
<keyword evidence="4" id="KW-1185">Reference proteome</keyword>
<dbReference type="Pfam" id="PF00211">
    <property type="entry name" value="Guanylate_cyc"/>
    <property type="match status" value="1"/>
</dbReference>
<dbReference type="Gene3D" id="3.30.70.1230">
    <property type="entry name" value="Nucleotide cyclase"/>
    <property type="match status" value="1"/>
</dbReference>
<dbReference type="InterPro" id="IPR050697">
    <property type="entry name" value="Adenylyl/Guanylyl_Cyclase_3/4"/>
</dbReference>
<dbReference type="GO" id="GO:0004016">
    <property type="term" value="F:adenylate cyclase activity"/>
    <property type="evidence" value="ECO:0007669"/>
    <property type="project" value="UniProtKB-ARBA"/>
</dbReference>
<dbReference type="InterPro" id="IPR001054">
    <property type="entry name" value="A/G_cyclase"/>
</dbReference>
<keyword evidence="1" id="KW-0812">Transmembrane</keyword>
<comment type="caution">
    <text evidence="3">The sequence shown here is derived from an EMBL/GenBank/DDBJ whole genome shotgun (WGS) entry which is preliminary data.</text>
</comment>
<dbReference type="PANTHER" id="PTHR43081:SF1">
    <property type="entry name" value="ADENYLATE CYCLASE, TERMINAL-DIFFERENTIATION SPECIFIC"/>
    <property type="match status" value="1"/>
</dbReference>
<organism evidence="3 4">
    <name type="scientific">Marinobacterium halophilum</name>
    <dbReference type="NCBI Taxonomy" id="267374"/>
    <lineage>
        <taxon>Bacteria</taxon>
        <taxon>Pseudomonadati</taxon>
        <taxon>Pseudomonadota</taxon>
        <taxon>Gammaproteobacteria</taxon>
        <taxon>Oceanospirillales</taxon>
        <taxon>Oceanospirillaceae</taxon>
        <taxon>Marinobacterium</taxon>
    </lineage>
</organism>
<sequence length="618" mass="67564">MRHSTGIKLLVLLCLHGLMATLYFAWPEQAKRLEAPLDDWRIRLLQPDNTGPDPRLALIDIDDASLAQEGRWPWPRARIAKLIQTLQAHEPALIGVDILFPDQTGQSTTLADALSADNITTSLVWTTSGIPAHGALPEKIRCLNDCEALPRIRSWINNTSALQGHEQAHISPITDSDGTVRRVFPLVCHQATCVETLALSLMRQLLGSTPAYQLRQQHSGIALTSTDNLLTVPLEQDMSLRIPWYSPNGNAIPWVSAKDVLNNHLPDDFLNGRVLILGSSAVGLHDRISTPTAPDYPAVEAHALLLQGLLNQNFWSTPTHGHRWAWAIGLAIALLLTRVITRQRPRAALVIASIAVACWGLFALARQQHGEFWPLVPVLATTAGTLLVLIPWTSLDAIRARDILQRQFSHYVAPPVLNRIRQHPEQVIGMEPERRIMTVLFADMRNFSAYAAHIDPEYLANVLQIIMDRLTYVIHQHGGTVDKYIGDAVMAFWGAPLADTEHALHGTEAAAALCAEMDRVAAEYNLPLKLSVGVNSGEVVVGEFGSSHRRSYTLIGAPVNLAAHLEAATRQTPYAILLGPGTCALLPPAIGGAPVELQLSSQPGTTHARGLLPIEATH</sequence>
<dbReference type="InterPro" id="IPR007890">
    <property type="entry name" value="CHASE2"/>
</dbReference>
<feature type="transmembrane region" description="Helical" evidence="1">
    <location>
        <begin position="347"/>
        <end position="366"/>
    </location>
</feature>
<accession>A0A2P8EXB2</accession>
<feature type="transmembrane region" description="Helical" evidence="1">
    <location>
        <begin position="324"/>
        <end position="340"/>
    </location>
</feature>
<gene>
    <name evidence="3" type="ORF">CLV44_10945</name>
</gene>
<feature type="transmembrane region" description="Helical" evidence="1">
    <location>
        <begin position="372"/>
        <end position="392"/>
    </location>
</feature>
<dbReference type="OrthoDB" id="9806704at2"/>
<dbReference type="SMART" id="SM00044">
    <property type="entry name" value="CYCc"/>
    <property type="match status" value="1"/>
</dbReference>
<evidence type="ECO:0000313" key="4">
    <source>
        <dbReference type="Proteomes" id="UP000242133"/>
    </source>
</evidence>
<evidence type="ECO:0000313" key="3">
    <source>
        <dbReference type="EMBL" id="PSL14109.1"/>
    </source>
</evidence>
<keyword evidence="1" id="KW-1133">Transmembrane helix</keyword>
<evidence type="ECO:0000256" key="1">
    <source>
        <dbReference type="SAM" id="Phobius"/>
    </source>
</evidence>
<protein>
    <submittedName>
        <fullName evidence="3">Adenylate cyclase</fullName>
    </submittedName>
</protein>
<reference evidence="3 4" key="1">
    <citation type="submission" date="2018-03" db="EMBL/GenBank/DDBJ databases">
        <title>Genomic Encyclopedia of Archaeal and Bacterial Type Strains, Phase II (KMG-II): from individual species to whole genera.</title>
        <authorList>
            <person name="Goeker M."/>
        </authorList>
    </citation>
    <scope>NUCLEOTIDE SEQUENCE [LARGE SCALE GENOMIC DNA]</scope>
    <source>
        <strain evidence="3 4">DSM 17586</strain>
    </source>
</reference>
<dbReference type="EMBL" id="PYGI01000009">
    <property type="protein sequence ID" value="PSL14109.1"/>
    <property type="molecule type" value="Genomic_DNA"/>
</dbReference>
<dbReference type="PROSITE" id="PS50125">
    <property type="entry name" value="GUANYLATE_CYCLASE_2"/>
    <property type="match status" value="1"/>
</dbReference>
<feature type="domain" description="Guanylate cyclase" evidence="2">
    <location>
        <begin position="438"/>
        <end position="566"/>
    </location>
</feature>
<dbReference type="SMART" id="SM01080">
    <property type="entry name" value="CHASE2"/>
    <property type="match status" value="1"/>
</dbReference>
<dbReference type="GO" id="GO:0035556">
    <property type="term" value="P:intracellular signal transduction"/>
    <property type="evidence" value="ECO:0007669"/>
    <property type="project" value="InterPro"/>
</dbReference>
<dbReference type="AlphaFoldDB" id="A0A2P8EXB2"/>
<dbReference type="GO" id="GO:0006171">
    <property type="term" value="P:cAMP biosynthetic process"/>
    <property type="evidence" value="ECO:0007669"/>
    <property type="project" value="TreeGrafter"/>
</dbReference>
<dbReference type="Proteomes" id="UP000242133">
    <property type="component" value="Unassembled WGS sequence"/>
</dbReference>
<dbReference type="PANTHER" id="PTHR43081">
    <property type="entry name" value="ADENYLATE CYCLASE, TERMINAL-DIFFERENTIATION SPECIFIC-RELATED"/>
    <property type="match status" value="1"/>
</dbReference>
<keyword evidence="1" id="KW-0472">Membrane</keyword>
<dbReference type="CDD" id="cd07302">
    <property type="entry name" value="CHD"/>
    <property type="match status" value="1"/>
</dbReference>
<evidence type="ECO:0000259" key="2">
    <source>
        <dbReference type="PROSITE" id="PS50125"/>
    </source>
</evidence>
<proteinExistence type="predicted"/>
<name>A0A2P8EXB2_9GAMM</name>
<dbReference type="SUPFAM" id="SSF55073">
    <property type="entry name" value="Nucleotide cyclase"/>
    <property type="match status" value="1"/>
</dbReference>